<evidence type="ECO:0000313" key="2">
    <source>
        <dbReference type="Proteomes" id="UP000754821"/>
    </source>
</evidence>
<organism evidence="1 2">
    <name type="scientific">Halomonas citrativorans</name>
    <dbReference type="NCBI Taxonomy" id="2742612"/>
    <lineage>
        <taxon>Bacteria</taxon>
        <taxon>Pseudomonadati</taxon>
        <taxon>Pseudomonadota</taxon>
        <taxon>Gammaproteobacteria</taxon>
        <taxon>Oceanospirillales</taxon>
        <taxon>Halomonadaceae</taxon>
        <taxon>Halomonas</taxon>
    </lineage>
</organism>
<dbReference type="InterPro" id="IPR005564">
    <property type="entry name" value="Major_capsid_GpE"/>
</dbReference>
<dbReference type="Pfam" id="PF03864">
    <property type="entry name" value="Phage_cap_E"/>
    <property type="match status" value="1"/>
</dbReference>
<reference evidence="1 2" key="1">
    <citation type="submission" date="2020-07" db="EMBL/GenBank/DDBJ databases">
        <title>Halophilic bacteria isolated from french cheeses.</title>
        <authorList>
            <person name="Kothe C.I."/>
            <person name="Farah-Kraiem B."/>
            <person name="Renault P."/>
            <person name="Dridi B."/>
        </authorList>
    </citation>
    <scope>NUCLEOTIDE SEQUENCE [LARGE SCALE GENOMIC DNA]</scope>
    <source>
        <strain evidence="1 2">FME16</strain>
    </source>
</reference>
<dbReference type="Proteomes" id="UP000754821">
    <property type="component" value="Unassembled WGS sequence"/>
</dbReference>
<keyword evidence="2" id="KW-1185">Reference proteome</keyword>
<sequence>MGIFDNDIFTLASLTAAINAVEYQPRRLAEMGIFQAEGSRTTSMVIERSGHQLGLVPAKERGAPGTVVGANKRTGITFTAHHLPTTATILADEVQGVRAFGTEDQEQAVQSVVNARMAKMAQRIDVTHEYHRIGAIKGQVLDADGTTVLADLYSAFGITQKTIAFALNTEGADIQMKCLDVLEEIEKGLGDLFFSGATVLCGASFWRKLVAHPKVREAYMYQQSERLRADGRELFTFGGLMFERYRGHVGGKAFIPETEAYAFPMGADELFITRFAPADYMDAVNTLGLPLYSSSEPLSHNKGVELEAQSNPLHLCTRPQAVIKLKEAAS</sequence>
<dbReference type="EMBL" id="RRZC01000004">
    <property type="protein sequence ID" value="MBE0403071.1"/>
    <property type="molecule type" value="Genomic_DNA"/>
</dbReference>
<name>A0ABR9FAP7_9GAMM</name>
<dbReference type="RefSeq" id="WP_192527029.1">
    <property type="nucleotide sequence ID" value="NZ_RRZC01000004.1"/>
</dbReference>
<evidence type="ECO:0000313" key="1">
    <source>
        <dbReference type="EMBL" id="MBE0403071.1"/>
    </source>
</evidence>
<proteinExistence type="predicted"/>
<gene>
    <name evidence="1" type="ORF">EI163_05795</name>
</gene>
<protein>
    <submittedName>
        <fullName evidence="1">Major capsid protein</fullName>
    </submittedName>
</protein>
<accession>A0ABR9FAP7</accession>
<comment type="caution">
    <text evidence="1">The sequence shown here is derived from an EMBL/GenBank/DDBJ whole genome shotgun (WGS) entry which is preliminary data.</text>
</comment>